<dbReference type="GO" id="GO:0047661">
    <property type="term" value="F:amino-acid racemase activity"/>
    <property type="evidence" value="ECO:0007669"/>
    <property type="project" value="InterPro"/>
</dbReference>
<dbReference type="PANTHER" id="PTHR21198">
    <property type="entry name" value="GLUTAMATE RACEMASE"/>
    <property type="match status" value="1"/>
</dbReference>
<dbReference type="AlphaFoldDB" id="A0A179SUD7"/>
<dbReference type="RefSeq" id="WP_066336486.1">
    <property type="nucleotide sequence ID" value="NZ_LWSG01000034.1"/>
</dbReference>
<dbReference type="InterPro" id="IPR019734">
    <property type="entry name" value="TPR_rpt"/>
</dbReference>
<feature type="repeat" description="TPR" evidence="3">
    <location>
        <begin position="384"/>
        <end position="417"/>
    </location>
</feature>
<proteinExistence type="inferred from homology"/>
<comment type="similarity">
    <text evidence="1">Belongs to the aspartate/glutamate racemases family.</text>
</comment>
<dbReference type="PROSITE" id="PS50005">
    <property type="entry name" value="TPR"/>
    <property type="match status" value="1"/>
</dbReference>
<name>A0A179SUD7_9BACI</name>
<dbReference type="PANTHER" id="PTHR21198:SF7">
    <property type="entry name" value="ASPARTATE-GLUTAMATE RACEMASE FAMILY"/>
    <property type="match status" value="1"/>
</dbReference>
<dbReference type="Pfam" id="PF01177">
    <property type="entry name" value="Asp_Glu_race"/>
    <property type="match status" value="1"/>
</dbReference>
<organism evidence="4 5">
    <name type="scientific">Metabacillus litoralis</name>
    <dbReference type="NCBI Taxonomy" id="152268"/>
    <lineage>
        <taxon>Bacteria</taxon>
        <taxon>Bacillati</taxon>
        <taxon>Bacillota</taxon>
        <taxon>Bacilli</taxon>
        <taxon>Bacillales</taxon>
        <taxon>Bacillaceae</taxon>
        <taxon>Metabacillus</taxon>
    </lineage>
</organism>
<evidence type="ECO:0000313" key="5">
    <source>
        <dbReference type="Proteomes" id="UP000078534"/>
    </source>
</evidence>
<gene>
    <name evidence="4" type="ORF">A6K24_07335</name>
</gene>
<dbReference type="Proteomes" id="UP000078534">
    <property type="component" value="Unassembled WGS sequence"/>
</dbReference>
<dbReference type="EMBL" id="LWSG01000034">
    <property type="protein sequence ID" value="OAS83913.1"/>
    <property type="molecule type" value="Genomic_DNA"/>
</dbReference>
<dbReference type="InterPro" id="IPR015942">
    <property type="entry name" value="Asp/Glu/hydantoin_racemase"/>
</dbReference>
<dbReference type="Gene3D" id="3.40.50.1860">
    <property type="match status" value="2"/>
</dbReference>
<dbReference type="InterPro" id="IPR001920">
    <property type="entry name" value="Asp/Glu_race"/>
</dbReference>
<keyword evidence="3" id="KW-0802">TPR repeat</keyword>
<keyword evidence="5" id="KW-1185">Reference proteome</keyword>
<accession>A0A179SUD7</accession>
<evidence type="ECO:0000256" key="3">
    <source>
        <dbReference type="PROSITE-ProRule" id="PRU00339"/>
    </source>
</evidence>
<reference evidence="5" key="1">
    <citation type="submission" date="2016-04" db="EMBL/GenBank/DDBJ databases">
        <authorList>
            <person name="Lyu Z."/>
            <person name="Lyu W."/>
        </authorList>
    </citation>
    <scope>NUCLEOTIDE SEQUENCE [LARGE SCALE GENOMIC DNA]</scope>
    <source>
        <strain evidence="5">C44</strain>
    </source>
</reference>
<evidence type="ECO:0000256" key="1">
    <source>
        <dbReference type="ARBA" id="ARBA00007847"/>
    </source>
</evidence>
<dbReference type="NCBIfam" id="TIGR00035">
    <property type="entry name" value="asp_race"/>
    <property type="match status" value="1"/>
</dbReference>
<dbReference type="InterPro" id="IPR004380">
    <property type="entry name" value="Asp_race"/>
</dbReference>
<dbReference type="OrthoDB" id="9803739at2"/>
<keyword evidence="2" id="KW-0413">Isomerase</keyword>
<dbReference type="SUPFAM" id="SSF53681">
    <property type="entry name" value="Aspartate/glutamate racemase"/>
    <property type="match status" value="2"/>
</dbReference>
<dbReference type="STRING" id="152268.A6K24_07335"/>
<evidence type="ECO:0000313" key="4">
    <source>
        <dbReference type="EMBL" id="OAS83913.1"/>
    </source>
</evidence>
<evidence type="ECO:0000256" key="2">
    <source>
        <dbReference type="ARBA" id="ARBA00023235"/>
    </source>
</evidence>
<sequence>MKAYKHVGIVGVTAVGAALCYKEIVIEGIKRFKHCPEISIHAHPQNEFDVADFNKITSLILESIENVKRSGAEFAIIPANTAHYVFEDVQAVSPLPLLSIIDLTINECLKRKVSKVSVLGTFPTMQFSLYRDKLKNAGIQLVEPSQEEKERLDAIIAEELLFDHVDSDTVKEAQLMIEGLKDRGSQLVILACTELPIIINDHNSVLPCIDTTRLLAEKTLMYAADQLDESEQLKGSDQIPAGFEIEVMYENDQQMSEGIRETSSDNVDKVISECKLLLDQGKFKQAKNMMEDAVKQEPVSPEAHAWFAIALGRLIENSSVLNKMRLLPIFERETLRALEIAPDLLLARKVNGMRLLNTPEAFGGNVKKAIAEFQYCLQKGLEDDELYFSLAQAYIKLKDVEEGRKALHSSLHLNPEHKLAKKHLEMLEVL</sequence>
<comment type="caution">
    <text evidence="4">The sequence shown here is derived from an EMBL/GenBank/DDBJ whole genome shotgun (WGS) entry which is preliminary data.</text>
</comment>
<dbReference type="InterPro" id="IPR011990">
    <property type="entry name" value="TPR-like_helical_dom_sf"/>
</dbReference>
<protein>
    <submittedName>
        <fullName evidence="4">Uncharacterized protein</fullName>
    </submittedName>
</protein>
<dbReference type="Gene3D" id="1.25.40.10">
    <property type="entry name" value="Tetratricopeptide repeat domain"/>
    <property type="match status" value="1"/>
</dbReference>
<dbReference type="SUPFAM" id="SSF48452">
    <property type="entry name" value="TPR-like"/>
    <property type="match status" value="1"/>
</dbReference>